<feature type="transmembrane region" description="Helical" evidence="1">
    <location>
        <begin position="141"/>
        <end position="162"/>
    </location>
</feature>
<accession>A0A2W5A9K5</accession>
<feature type="transmembrane region" description="Helical" evidence="1">
    <location>
        <begin position="276"/>
        <end position="297"/>
    </location>
</feature>
<feature type="transmembrane region" description="Helical" evidence="1">
    <location>
        <begin position="169"/>
        <end position="188"/>
    </location>
</feature>
<feature type="transmembrane region" description="Helical" evidence="1">
    <location>
        <begin position="87"/>
        <end position="107"/>
    </location>
</feature>
<name>A0A2W5A9K5_9SPHN</name>
<dbReference type="InterPro" id="IPR050879">
    <property type="entry name" value="Acyltransferase_3"/>
</dbReference>
<dbReference type="InterPro" id="IPR002656">
    <property type="entry name" value="Acyl_transf_3_dom"/>
</dbReference>
<reference evidence="3 4" key="1">
    <citation type="submission" date="2017-08" db="EMBL/GenBank/DDBJ databases">
        <title>Infants hospitalized years apart are colonized by the same room-sourced microbial strains.</title>
        <authorList>
            <person name="Brooks B."/>
            <person name="Olm M.R."/>
            <person name="Firek B.A."/>
            <person name="Baker R."/>
            <person name="Thomas B.C."/>
            <person name="Morowitz M.J."/>
            <person name="Banfield J.F."/>
        </authorList>
    </citation>
    <scope>NUCLEOTIDE SEQUENCE [LARGE SCALE GENOMIC DNA]</scope>
    <source>
        <strain evidence="3">S2_018_000_R2_101</strain>
    </source>
</reference>
<feature type="transmembrane region" description="Helical" evidence="1">
    <location>
        <begin position="250"/>
        <end position="269"/>
    </location>
</feature>
<dbReference type="Pfam" id="PF01757">
    <property type="entry name" value="Acyl_transf_3"/>
    <property type="match status" value="1"/>
</dbReference>
<keyword evidence="1" id="KW-1133">Transmembrane helix</keyword>
<dbReference type="AlphaFoldDB" id="A0A2W5A9K5"/>
<dbReference type="PANTHER" id="PTHR23028:SF53">
    <property type="entry name" value="ACYL_TRANSF_3 DOMAIN-CONTAINING PROTEIN"/>
    <property type="match status" value="1"/>
</dbReference>
<feature type="transmembrane region" description="Helical" evidence="1">
    <location>
        <begin position="47"/>
        <end position="66"/>
    </location>
</feature>
<dbReference type="EMBL" id="QFNN01000039">
    <property type="protein sequence ID" value="PZO90006.1"/>
    <property type="molecule type" value="Genomic_DNA"/>
</dbReference>
<keyword evidence="3" id="KW-0012">Acyltransferase</keyword>
<proteinExistence type="predicted"/>
<dbReference type="GO" id="GO:0016747">
    <property type="term" value="F:acyltransferase activity, transferring groups other than amino-acyl groups"/>
    <property type="evidence" value="ECO:0007669"/>
    <property type="project" value="InterPro"/>
</dbReference>
<comment type="caution">
    <text evidence="3">The sequence shown here is derived from an EMBL/GenBank/DDBJ whole genome shotgun (WGS) entry which is preliminary data.</text>
</comment>
<feature type="transmembrane region" description="Helical" evidence="1">
    <location>
        <begin position="309"/>
        <end position="327"/>
    </location>
</feature>
<dbReference type="PANTHER" id="PTHR23028">
    <property type="entry name" value="ACETYLTRANSFERASE"/>
    <property type="match status" value="1"/>
</dbReference>
<feature type="transmembrane region" description="Helical" evidence="1">
    <location>
        <begin position="200"/>
        <end position="219"/>
    </location>
</feature>
<feature type="transmembrane region" description="Helical" evidence="1">
    <location>
        <begin position="226"/>
        <end position="244"/>
    </location>
</feature>
<keyword evidence="1" id="KW-0812">Transmembrane</keyword>
<gene>
    <name evidence="3" type="ORF">DI623_08325</name>
</gene>
<dbReference type="GO" id="GO:0009103">
    <property type="term" value="P:lipopolysaccharide biosynthetic process"/>
    <property type="evidence" value="ECO:0007669"/>
    <property type="project" value="TreeGrafter"/>
</dbReference>
<evidence type="ECO:0000313" key="4">
    <source>
        <dbReference type="Proteomes" id="UP000249066"/>
    </source>
</evidence>
<feature type="domain" description="Acyltransferase 3" evidence="2">
    <location>
        <begin position="10"/>
        <end position="327"/>
    </location>
</feature>
<feature type="transmembrane region" description="Helical" evidence="1">
    <location>
        <begin position="7"/>
        <end position="27"/>
    </location>
</feature>
<evidence type="ECO:0000256" key="1">
    <source>
        <dbReference type="SAM" id="Phobius"/>
    </source>
</evidence>
<organism evidence="3 4">
    <name type="scientific">Sphingomonas sanxanigenens</name>
    <dbReference type="NCBI Taxonomy" id="397260"/>
    <lineage>
        <taxon>Bacteria</taxon>
        <taxon>Pseudomonadati</taxon>
        <taxon>Pseudomonadota</taxon>
        <taxon>Alphaproteobacteria</taxon>
        <taxon>Sphingomonadales</taxon>
        <taxon>Sphingomonadaceae</taxon>
        <taxon>Sphingomonas</taxon>
    </lineage>
</organism>
<protein>
    <submittedName>
        <fullName evidence="3">Acyltransferase</fullName>
    </submittedName>
</protein>
<dbReference type="Proteomes" id="UP000249066">
    <property type="component" value="Unassembled WGS sequence"/>
</dbReference>
<keyword evidence="3" id="KW-0808">Transferase</keyword>
<evidence type="ECO:0000313" key="3">
    <source>
        <dbReference type="EMBL" id="PZO90006.1"/>
    </source>
</evidence>
<sequence length="353" mass="38632">MSSRVADLPALTAIRGFAAFYVMFFHIRDSIDGLSRPMHLFLGRGYLAVDLFFVLSGFVIWLNYAARLRAAGPAGVPAYLWRRWARIWPLHVALLAGAAAMALLFALTGRADPVRYPFAELPLHVLLLQNWGFTPALTWNIPAWSISTEWAAYLAFPLLVAIDWRRLPTIVLAVAFALLLAILAYAYAPQGVLYLDVARYGLVRCLVEFALGTIVCALWRRSTRATGAIGGAVMLAAAPLLWLGGVPETIAAPLGFAGLVLFLACRPGLLGRSGPLIWLGEVSYSIYLSHVLIWIAFKLLFVRDAAHVGPVAIAAYVAIVVIASGLLHRFVERPAQVWLNAHPPMGTVRPQRD</sequence>
<evidence type="ECO:0000259" key="2">
    <source>
        <dbReference type="Pfam" id="PF01757"/>
    </source>
</evidence>
<dbReference type="GO" id="GO:0016020">
    <property type="term" value="C:membrane"/>
    <property type="evidence" value="ECO:0007669"/>
    <property type="project" value="TreeGrafter"/>
</dbReference>
<keyword evidence="1" id="KW-0472">Membrane</keyword>